<feature type="binding site" evidence="10">
    <location>
        <position position="110"/>
    </location>
    <ligand>
        <name>L-histidine</name>
        <dbReference type="ChEBI" id="CHEBI:57595"/>
    </ligand>
</feature>
<comment type="subcellular location">
    <subcellularLocation>
        <location evidence="9">Cytoplasm</location>
    </subcellularLocation>
</comment>
<gene>
    <name evidence="9 12" type="primary">hisS</name>
    <name evidence="12" type="ORF">H8S55_08355</name>
</gene>
<dbReference type="GO" id="GO:0006427">
    <property type="term" value="P:histidyl-tRNA aminoacylation"/>
    <property type="evidence" value="ECO:0007669"/>
    <property type="project" value="UniProtKB-UniRule"/>
</dbReference>
<feature type="binding site" evidence="10">
    <location>
        <position position="124"/>
    </location>
    <ligand>
        <name>L-histidine</name>
        <dbReference type="ChEBI" id="CHEBI:57595"/>
    </ligand>
</feature>
<dbReference type="InterPro" id="IPR033656">
    <property type="entry name" value="HisRS_anticodon"/>
</dbReference>
<dbReference type="InterPro" id="IPR041715">
    <property type="entry name" value="HisRS-like_core"/>
</dbReference>
<dbReference type="Proteomes" id="UP000602260">
    <property type="component" value="Unassembled WGS sequence"/>
</dbReference>
<evidence type="ECO:0000259" key="11">
    <source>
        <dbReference type="PROSITE" id="PS50862"/>
    </source>
</evidence>
<dbReference type="InterPro" id="IPR045864">
    <property type="entry name" value="aa-tRNA-synth_II/BPL/LPL"/>
</dbReference>
<dbReference type="PANTHER" id="PTHR11476:SF7">
    <property type="entry name" value="HISTIDINE--TRNA LIGASE"/>
    <property type="match status" value="1"/>
</dbReference>
<dbReference type="GO" id="GO:0004821">
    <property type="term" value="F:histidine-tRNA ligase activity"/>
    <property type="evidence" value="ECO:0007669"/>
    <property type="project" value="UniProtKB-UniRule"/>
</dbReference>
<dbReference type="Pfam" id="PF13393">
    <property type="entry name" value="tRNA-synt_His"/>
    <property type="match status" value="1"/>
</dbReference>
<dbReference type="InterPro" id="IPR015807">
    <property type="entry name" value="His-tRNA-ligase"/>
</dbReference>
<dbReference type="Gene3D" id="3.40.50.800">
    <property type="entry name" value="Anticodon-binding domain"/>
    <property type="match status" value="1"/>
</dbReference>
<dbReference type="InterPro" id="IPR004516">
    <property type="entry name" value="HisRS/HisZ"/>
</dbReference>
<dbReference type="CDD" id="cd00773">
    <property type="entry name" value="HisRS-like_core"/>
    <property type="match status" value="1"/>
</dbReference>
<feature type="binding site" evidence="10">
    <location>
        <position position="128"/>
    </location>
    <ligand>
        <name>L-histidine</name>
        <dbReference type="ChEBI" id="CHEBI:57595"/>
    </ligand>
</feature>
<evidence type="ECO:0000256" key="1">
    <source>
        <dbReference type="ARBA" id="ARBA00008226"/>
    </source>
</evidence>
<dbReference type="GO" id="GO:0005737">
    <property type="term" value="C:cytoplasm"/>
    <property type="evidence" value="ECO:0007669"/>
    <property type="project" value="UniProtKB-SubCell"/>
</dbReference>
<keyword evidence="6 9" id="KW-0648">Protein biosynthesis</keyword>
<comment type="catalytic activity">
    <reaction evidence="8 9">
        <text>tRNA(His) + L-histidine + ATP = L-histidyl-tRNA(His) + AMP + diphosphate + H(+)</text>
        <dbReference type="Rhea" id="RHEA:17313"/>
        <dbReference type="Rhea" id="RHEA-COMP:9665"/>
        <dbReference type="Rhea" id="RHEA-COMP:9689"/>
        <dbReference type="ChEBI" id="CHEBI:15378"/>
        <dbReference type="ChEBI" id="CHEBI:30616"/>
        <dbReference type="ChEBI" id="CHEBI:33019"/>
        <dbReference type="ChEBI" id="CHEBI:57595"/>
        <dbReference type="ChEBI" id="CHEBI:78442"/>
        <dbReference type="ChEBI" id="CHEBI:78527"/>
        <dbReference type="ChEBI" id="CHEBI:456215"/>
        <dbReference type="EC" id="6.1.1.21"/>
    </reaction>
</comment>
<keyword evidence="4 9" id="KW-0547">Nucleotide-binding</keyword>
<dbReference type="Gene3D" id="3.30.930.10">
    <property type="entry name" value="Bira Bifunctional Protein, Domain 2"/>
    <property type="match status" value="1"/>
</dbReference>
<dbReference type="EC" id="6.1.1.21" evidence="9"/>
<dbReference type="EMBL" id="JACOPN010000005">
    <property type="protein sequence ID" value="MBC5717328.1"/>
    <property type="molecule type" value="Genomic_DNA"/>
</dbReference>
<evidence type="ECO:0000256" key="7">
    <source>
        <dbReference type="ARBA" id="ARBA00023146"/>
    </source>
</evidence>
<sequence length="454" mass="50588">MSKVQPRTLSGFMELMPARQIQFDRMMAVLRESYSLYGFTPLDTPIIEASEVLLAKGGGETEKQIYRFQKGDSDLSLRFDLTVPLAKYVAQYSGQLAFPFRRFQIGKVYRGERAQRGRFREFYQADIDIIGDGKLDISNDAEIPAIIYRTFTALGLKRFQIRVNNRKILNGFYAMLDLTHESGAIMRTVDKLDKIGAAQVKELLMAEEIGLNAEQAGEIMRFIAIDGSNAEVLQALEGYRGRHPLFDEGLDELTTVARYLAAFGVPEDHFKVDLTIARGLDYYTGTVYETTMLDHPEIGSICSGGRFDNLAEYYTDKKLPGVGISIGLTRLFFVLEDQGYLNDQLNTAPADALILPMTEDLSAAIALATQLRSAGVRTQLYGEQKKFKQKMSYADKLGVPYVIFLGEEEIASGVAAVKNMRTGEQVKVSPDEAVNLIQAGLELLNQGTPIVDKE</sequence>
<feature type="binding site" evidence="10">
    <location>
        <begin position="80"/>
        <end position="82"/>
    </location>
    <ligand>
        <name>L-histidine</name>
        <dbReference type="ChEBI" id="CHEBI:57595"/>
    </ligand>
</feature>
<evidence type="ECO:0000313" key="12">
    <source>
        <dbReference type="EMBL" id="MBC5717328.1"/>
    </source>
</evidence>
<comment type="similarity">
    <text evidence="1 9">Belongs to the class-II aminoacyl-tRNA synthetase family.</text>
</comment>
<comment type="caution">
    <text evidence="12">The sequence shown here is derived from an EMBL/GenBank/DDBJ whole genome shotgun (WGS) entry which is preliminary data.</text>
</comment>
<evidence type="ECO:0000256" key="9">
    <source>
        <dbReference type="HAMAP-Rule" id="MF_00127"/>
    </source>
</evidence>
<dbReference type="SUPFAM" id="SSF52954">
    <property type="entry name" value="Class II aaRS ABD-related"/>
    <property type="match status" value="1"/>
</dbReference>
<evidence type="ECO:0000256" key="5">
    <source>
        <dbReference type="ARBA" id="ARBA00022840"/>
    </source>
</evidence>
<dbReference type="CDD" id="cd00859">
    <property type="entry name" value="HisRS_anticodon"/>
    <property type="match status" value="1"/>
</dbReference>
<feature type="binding site" evidence="10">
    <location>
        <position position="278"/>
    </location>
    <ligand>
        <name>L-histidine</name>
        <dbReference type="ChEBI" id="CHEBI:57595"/>
    </ligand>
</feature>
<dbReference type="RefSeq" id="WP_186878606.1">
    <property type="nucleotide sequence ID" value="NZ_JACOPN010000005.1"/>
</dbReference>
<comment type="subunit">
    <text evidence="9">Homodimer.</text>
</comment>
<dbReference type="InterPro" id="IPR036621">
    <property type="entry name" value="Anticodon-bd_dom_sf"/>
</dbReference>
<name>A0A8J6IZG3_9FIRM</name>
<dbReference type="PIRSF" id="PIRSF001549">
    <property type="entry name" value="His-tRNA_synth"/>
    <property type="match status" value="1"/>
</dbReference>
<keyword evidence="5 9" id="KW-0067">ATP-binding</keyword>
<proteinExistence type="inferred from homology"/>
<evidence type="ECO:0000256" key="3">
    <source>
        <dbReference type="ARBA" id="ARBA00022598"/>
    </source>
</evidence>
<dbReference type="InterPro" id="IPR006195">
    <property type="entry name" value="aa-tRNA-synth_II"/>
</dbReference>
<evidence type="ECO:0000256" key="8">
    <source>
        <dbReference type="ARBA" id="ARBA00047639"/>
    </source>
</evidence>
<dbReference type="HAMAP" id="MF_00127">
    <property type="entry name" value="His_tRNA_synth"/>
    <property type="match status" value="1"/>
</dbReference>
<dbReference type="AlphaFoldDB" id="A0A8J6IZG3"/>
<organism evidence="12 13">
    <name type="scientific">Flintibacter faecis</name>
    <dbReference type="NCBI Taxonomy" id="2763047"/>
    <lineage>
        <taxon>Bacteria</taxon>
        <taxon>Bacillati</taxon>
        <taxon>Bacillota</taxon>
        <taxon>Clostridia</taxon>
        <taxon>Eubacteriales</taxon>
        <taxon>Flintibacter</taxon>
    </lineage>
</organism>
<evidence type="ECO:0000313" key="13">
    <source>
        <dbReference type="Proteomes" id="UP000602260"/>
    </source>
</evidence>
<dbReference type="GO" id="GO:0140096">
    <property type="term" value="F:catalytic activity, acting on a protein"/>
    <property type="evidence" value="ECO:0007669"/>
    <property type="project" value="UniProtKB-ARBA"/>
</dbReference>
<dbReference type="InterPro" id="IPR004154">
    <property type="entry name" value="Anticodon-bd"/>
</dbReference>
<dbReference type="NCBIfam" id="TIGR00442">
    <property type="entry name" value="hisS"/>
    <property type="match status" value="1"/>
</dbReference>
<dbReference type="SUPFAM" id="SSF55681">
    <property type="entry name" value="Class II aaRS and biotin synthetases"/>
    <property type="match status" value="1"/>
</dbReference>
<protein>
    <recommendedName>
        <fullName evidence="9">Histidine--tRNA ligase</fullName>
        <ecNumber evidence="9">6.1.1.21</ecNumber>
    </recommendedName>
    <alternativeName>
        <fullName evidence="9">Histidyl-tRNA synthetase</fullName>
        <shortName evidence="9">HisRS</shortName>
    </alternativeName>
</protein>
<dbReference type="GO" id="GO:0016740">
    <property type="term" value="F:transferase activity"/>
    <property type="evidence" value="ECO:0007669"/>
    <property type="project" value="UniProtKB-ARBA"/>
</dbReference>
<feature type="domain" description="Aminoacyl-transfer RNA synthetases class-II family profile" evidence="11">
    <location>
        <begin position="25"/>
        <end position="349"/>
    </location>
</feature>
<accession>A0A8J6IZG3</accession>
<keyword evidence="2 9" id="KW-0963">Cytoplasm</keyword>
<dbReference type="GO" id="GO:0005524">
    <property type="term" value="F:ATP binding"/>
    <property type="evidence" value="ECO:0007669"/>
    <property type="project" value="UniProtKB-UniRule"/>
</dbReference>
<dbReference type="PROSITE" id="PS50862">
    <property type="entry name" value="AA_TRNA_LIGASE_II"/>
    <property type="match status" value="1"/>
</dbReference>
<keyword evidence="7 9" id="KW-0030">Aminoacyl-tRNA synthetase</keyword>
<feature type="binding site" evidence="10">
    <location>
        <begin position="282"/>
        <end position="283"/>
    </location>
    <ligand>
        <name>L-histidine</name>
        <dbReference type="ChEBI" id="CHEBI:57595"/>
    </ligand>
</feature>
<keyword evidence="3 9" id="KW-0436">Ligase</keyword>
<evidence type="ECO:0000256" key="2">
    <source>
        <dbReference type="ARBA" id="ARBA00022490"/>
    </source>
</evidence>
<dbReference type="Pfam" id="PF03129">
    <property type="entry name" value="HGTP_anticodon"/>
    <property type="match status" value="1"/>
</dbReference>
<dbReference type="PANTHER" id="PTHR11476">
    <property type="entry name" value="HISTIDYL-TRNA SYNTHETASE"/>
    <property type="match status" value="1"/>
</dbReference>
<evidence type="ECO:0000256" key="10">
    <source>
        <dbReference type="PIRSR" id="PIRSR001549-1"/>
    </source>
</evidence>
<evidence type="ECO:0000256" key="4">
    <source>
        <dbReference type="ARBA" id="ARBA00022741"/>
    </source>
</evidence>
<evidence type="ECO:0000256" key="6">
    <source>
        <dbReference type="ARBA" id="ARBA00022917"/>
    </source>
</evidence>
<keyword evidence="13" id="KW-1185">Reference proteome</keyword>
<reference evidence="12" key="1">
    <citation type="submission" date="2020-08" db="EMBL/GenBank/DDBJ databases">
        <title>Genome public.</title>
        <authorList>
            <person name="Liu C."/>
            <person name="Sun Q."/>
        </authorList>
    </citation>
    <scope>NUCLEOTIDE SEQUENCE</scope>
    <source>
        <strain evidence="12">BX5</strain>
    </source>
</reference>